<dbReference type="PANTHER" id="PTHR43047:SF72">
    <property type="entry name" value="OSMOSENSING HISTIDINE PROTEIN KINASE SLN1"/>
    <property type="match status" value="1"/>
</dbReference>
<dbReference type="InterPro" id="IPR005467">
    <property type="entry name" value="His_kinase_dom"/>
</dbReference>
<comment type="catalytic activity">
    <reaction evidence="1">
        <text>ATP + protein L-histidine = ADP + protein N-phospho-L-histidine.</text>
        <dbReference type="EC" id="2.7.13.3"/>
    </reaction>
</comment>
<evidence type="ECO:0000256" key="3">
    <source>
        <dbReference type="ARBA" id="ARBA00022553"/>
    </source>
</evidence>
<dbReference type="CDD" id="cd00130">
    <property type="entry name" value="PAS"/>
    <property type="match status" value="1"/>
</dbReference>
<dbReference type="HOGENOM" id="CLU_000445_89_22_5"/>
<dbReference type="eggNOG" id="COG2205">
    <property type="taxonomic scope" value="Bacteria"/>
</dbReference>
<dbReference type="PANTHER" id="PTHR43047">
    <property type="entry name" value="TWO-COMPONENT HISTIDINE PROTEIN KINASE"/>
    <property type="match status" value="1"/>
</dbReference>
<evidence type="ECO:0000313" key="8">
    <source>
        <dbReference type="EMBL" id="ABI65192.1"/>
    </source>
</evidence>
<dbReference type="Proteomes" id="UP000001964">
    <property type="component" value="Chromosome"/>
</dbReference>
<dbReference type="InterPro" id="IPR003594">
    <property type="entry name" value="HATPase_dom"/>
</dbReference>
<dbReference type="Pfam" id="PF00512">
    <property type="entry name" value="HisKA"/>
    <property type="match status" value="1"/>
</dbReference>
<dbReference type="STRING" id="394221.Mmar10_0899"/>
<dbReference type="InterPro" id="IPR036097">
    <property type="entry name" value="HisK_dim/P_sf"/>
</dbReference>
<dbReference type="GO" id="GO:0005886">
    <property type="term" value="C:plasma membrane"/>
    <property type="evidence" value="ECO:0007669"/>
    <property type="project" value="TreeGrafter"/>
</dbReference>
<dbReference type="InterPro" id="IPR000014">
    <property type="entry name" value="PAS"/>
</dbReference>
<gene>
    <name evidence="8" type="ordered locus">Mmar10_0899</name>
</gene>
<evidence type="ECO:0000256" key="5">
    <source>
        <dbReference type="ARBA" id="ARBA00022777"/>
    </source>
</evidence>
<proteinExistence type="predicted"/>
<dbReference type="InterPro" id="IPR003661">
    <property type="entry name" value="HisK_dim/P_dom"/>
</dbReference>
<keyword evidence="6" id="KW-0812">Transmembrane</keyword>
<evidence type="ECO:0000256" key="2">
    <source>
        <dbReference type="ARBA" id="ARBA00012438"/>
    </source>
</evidence>
<feature type="transmembrane region" description="Helical" evidence="6">
    <location>
        <begin position="30"/>
        <end position="47"/>
    </location>
</feature>
<evidence type="ECO:0000259" key="7">
    <source>
        <dbReference type="PROSITE" id="PS50109"/>
    </source>
</evidence>
<feature type="transmembrane region" description="Helical" evidence="6">
    <location>
        <begin position="133"/>
        <end position="154"/>
    </location>
</feature>
<dbReference type="GO" id="GO:0000155">
    <property type="term" value="F:phosphorelay sensor kinase activity"/>
    <property type="evidence" value="ECO:0007669"/>
    <property type="project" value="InterPro"/>
</dbReference>
<keyword evidence="6" id="KW-1133">Transmembrane helix</keyword>
<keyword evidence="4" id="KW-0808">Transferase</keyword>
<dbReference type="InterPro" id="IPR035965">
    <property type="entry name" value="PAS-like_dom_sf"/>
</dbReference>
<feature type="domain" description="Histidine kinase" evidence="7">
    <location>
        <begin position="307"/>
        <end position="526"/>
    </location>
</feature>
<feature type="transmembrane region" description="Helical" evidence="6">
    <location>
        <begin position="108"/>
        <end position="127"/>
    </location>
</feature>
<dbReference type="KEGG" id="mmr:Mmar10_0899"/>
<dbReference type="SUPFAM" id="SSF55785">
    <property type="entry name" value="PYP-like sensor domain (PAS domain)"/>
    <property type="match status" value="1"/>
</dbReference>
<reference evidence="8 9" key="1">
    <citation type="submission" date="2006-08" db="EMBL/GenBank/DDBJ databases">
        <title>Complete sequence of Maricaulis maris MCS10.</title>
        <authorList>
            <consortium name="US DOE Joint Genome Institute"/>
            <person name="Copeland A."/>
            <person name="Lucas S."/>
            <person name="Lapidus A."/>
            <person name="Barry K."/>
            <person name="Detter J.C."/>
            <person name="Glavina del Rio T."/>
            <person name="Hammon N."/>
            <person name="Israni S."/>
            <person name="Dalin E."/>
            <person name="Tice H."/>
            <person name="Pitluck S."/>
            <person name="Saunders E."/>
            <person name="Brettin T."/>
            <person name="Bruce D."/>
            <person name="Han C."/>
            <person name="Tapia R."/>
            <person name="Gilna P."/>
            <person name="Schmutz J."/>
            <person name="Larimer F."/>
            <person name="Land M."/>
            <person name="Hauser L."/>
            <person name="Kyrpides N."/>
            <person name="Mikhailova N."/>
            <person name="Viollier P."/>
            <person name="Stephens C."/>
            <person name="Richardson P."/>
        </authorList>
    </citation>
    <scope>NUCLEOTIDE SEQUENCE [LARGE SCALE GENOMIC DNA]</scope>
    <source>
        <strain evidence="8 9">MCS10</strain>
    </source>
</reference>
<dbReference type="GO" id="GO:0009927">
    <property type="term" value="F:histidine phosphotransfer kinase activity"/>
    <property type="evidence" value="ECO:0007669"/>
    <property type="project" value="TreeGrafter"/>
</dbReference>
<dbReference type="SUPFAM" id="SSF55874">
    <property type="entry name" value="ATPase domain of HSP90 chaperone/DNA topoisomerase II/histidine kinase"/>
    <property type="match status" value="1"/>
</dbReference>
<dbReference type="EMBL" id="CP000449">
    <property type="protein sequence ID" value="ABI65192.1"/>
    <property type="molecule type" value="Genomic_DNA"/>
</dbReference>
<keyword evidence="9" id="KW-1185">Reference proteome</keyword>
<dbReference type="PROSITE" id="PS50109">
    <property type="entry name" value="HIS_KIN"/>
    <property type="match status" value="1"/>
</dbReference>
<dbReference type="SMART" id="SM00387">
    <property type="entry name" value="HATPase_c"/>
    <property type="match status" value="1"/>
</dbReference>
<dbReference type="InterPro" id="IPR036890">
    <property type="entry name" value="HATPase_C_sf"/>
</dbReference>
<dbReference type="Pfam" id="PF02518">
    <property type="entry name" value="HATPase_c"/>
    <property type="match status" value="1"/>
</dbReference>
<accession>Q0AR95</accession>
<dbReference type="SUPFAM" id="SSF47384">
    <property type="entry name" value="Homodimeric domain of signal transducing histidine kinase"/>
    <property type="match status" value="1"/>
</dbReference>
<keyword evidence="3" id="KW-0597">Phosphoprotein</keyword>
<dbReference type="SMART" id="SM00388">
    <property type="entry name" value="HisKA"/>
    <property type="match status" value="1"/>
</dbReference>
<sequence>MLVNLIWLGTLAAALPRLWPIIDGTAVEKSLLVAAIAAPALLSFILVPRMDRAFERFLLALVWTGFAVGVTLTGGGVTGIGVLAFLLAPAMAAACGERDGVIKAAAQSGLAALVISGLQLTGFVAPAPMAIEFHLPFVLGCVLTLSTGFAFGALRAVHDADLARAEAERGRVRAKAFDASPVPLVACDADGHILAASRGLRDLSPGLPRDLKGLPLADLGFDDDDRAQLAASGRRAALRDVEGPLVVRGPRGHSEDVIVKTRPIHGGSVITLSKDSGPALQAALTQARHDREAAEEDARAKSQFLASVSHELRTPLNAIIGFSDVMKARLFGPLPARYAEYADLIHESGQHLMELIGDVLDMSKIEADRYELVRETFDIGEVVNLSAKMMRLQAEEAGINLKIKRHDGPLLVDGDRKALRQILLNLLSNAVKFTPKGGAIVVMARASGGQLVMAVGDSGVGIDPEETARLGQPYQQAANARDIEKRGTGLGLSLVRALSELHGGSMNIASRKGEGTTVTISLPILAEDKADVEPHPGLDVRQQIQRAQEASQDMTVVKADVA</sequence>
<keyword evidence="6" id="KW-0472">Membrane</keyword>
<dbReference type="PRINTS" id="PR00344">
    <property type="entry name" value="BCTRLSENSOR"/>
</dbReference>
<keyword evidence="5 8" id="KW-0418">Kinase</keyword>
<protein>
    <recommendedName>
        <fullName evidence="2">histidine kinase</fullName>
        <ecNumber evidence="2">2.7.13.3</ecNumber>
    </recommendedName>
</protein>
<evidence type="ECO:0000256" key="4">
    <source>
        <dbReference type="ARBA" id="ARBA00022679"/>
    </source>
</evidence>
<dbReference type="Gene3D" id="1.10.287.130">
    <property type="match status" value="1"/>
</dbReference>
<dbReference type="FunFam" id="3.30.565.10:FF:000006">
    <property type="entry name" value="Sensor histidine kinase WalK"/>
    <property type="match status" value="1"/>
</dbReference>
<evidence type="ECO:0000256" key="6">
    <source>
        <dbReference type="SAM" id="Phobius"/>
    </source>
</evidence>
<name>Q0AR95_MARMM</name>
<dbReference type="InterPro" id="IPR004358">
    <property type="entry name" value="Sig_transdc_His_kin-like_C"/>
</dbReference>
<dbReference type="AlphaFoldDB" id="Q0AR95"/>
<dbReference type="CDD" id="cd00082">
    <property type="entry name" value="HisKA"/>
    <property type="match status" value="1"/>
</dbReference>
<dbReference type="Gene3D" id="3.30.565.10">
    <property type="entry name" value="Histidine kinase-like ATPase, C-terminal domain"/>
    <property type="match status" value="1"/>
</dbReference>
<evidence type="ECO:0000256" key="1">
    <source>
        <dbReference type="ARBA" id="ARBA00000085"/>
    </source>
</evidence>
<dbReference type="EC" id="2.7.13.3" evidence="2"/>
<feature type="transmembrane region" description="Helical" evidence="6">
    <location>
        <begin position="78"/>
        <end position="96"/>
    </location>
</feature>
<evidence type="ECO:0000313" key="9">
    <source>
        <dbReference type="Proteomes" id="UP000001964"/>
    </source>
</evidence>
<organism evidence="8 9">
    <name type="scientific">Maricaulis maris (strain MCS10)</name>
    <name type="common">Caulobacter maris</name>
    <dbReference type="NCBI Taxonomy" id="394221"/>
    <lineage>
        <taxon>Bacteria</taxon>
        <taxon>Pseudomonadati</taxon>
        <taxon>Pseudomonadota</taxon>
        <taxon>Alphaproteobacteria</taxon>
        <taxon>Maricaulales</taxon>
        <taxon>Maricaulaceae</taxon>
        <taxon>Maricaulis</taxon>
    </lineage>
</organism>